<reference evidence="3 4" key="1">
    <citation type="journal article" date="2006" name="J. Bacteriol.">
        <title>Complete genome sequence of the dehalorespiring bacterium Desulfitobacterium hafniense Y51 and comparison with Dehalococcoides ethenogenes 195.</title>
        <authorList>
            <person name="Nonaka H."/>
            <person name="Keresztes G."/>
            <person name="Shinoda Y."/>
            <person name="Ikenaga Y."/>
            <person name="Abe M."/>
            <person name="Naito K."/>
            <person name="Inatomi K."/>
            <person name="Furukawa K."/>
            <person name="Inui M."/>
            <person name="Yukawa H."/>
        </authorList>
    </citation>
    <scope>NUCLEOTIDE SEQUENCE [LARGE SCALE GENOMIC DNA]</scope>
    <source>
        <strain evidence="3 4">Y51</strain>
    </source>
</reference>
<keyword evidence="4" id="KW-1185">Reference proteome</keyword>
<evidence type="ECO:0000256" key="1">
    <source>
        <dbReference type="SAM" id="Phobius"/>
    </source>
</evidence>
<accession>Q24QA7</accession>
<dbReference type="EMBL" id="AP008230">
    <property type="protein sequence ID" value="BAE85785.1"/>
    <property type="molecule type" value="Genomic_DNA"/>
</dbReference>
<dbReference type="KEGG" id="dsy:DSY3996"/>
<evidence type="ECO:0000313" key="4">
    <source>
        <dbReference type="Proteomes" id="UP000001946"/>
    </source>
</evidence>
<evidence type="ECO:0000259" key="2">
    <source>
        <dbReference type="Pfam" id="PF10080"/>
    </source>
</evidence>
<dbReference type="eggNOG" id="COG4393">
    <property type="taxonomic scope" value="Bacteria"/>
</dbReference>
<keyword evidence="1" id="KW-0812">Transmembrane</keyword>
<keyword evidence="1" id="KW-0472">Membrane</keyword>
<gene>
    <name evidence="3" type="ordered locus">DSY3996</name>
</gene>
<keyword evidence="1" id="KW-1133">Transmembrane helix</keyword>
<sequence>MRYRPWTIAHLYCIWYDCPNKNYGGMDLMSNNQNSKKEKFTQPEKKSKAPLIGGVIVLGIAIIAGSFFLGNKGSDGDQYAVATLGQTFDYSGSPLPQVETPPVQAANGKVVVTTLSELKEKKFIYTQYQVNDKTIPLTAIALPDGKAIVAVSICEPCNSDSFRIEGKKLVCNACNTTWALDSFKGLSGGCQAYPPDRLIYTQNGDNLEVDQGILDAWKPRV</sequence>
<dbReference type="STRING" id="138119.DSY3996"/>
<proteinExistence type="predicted"/>
<evidence type="ECO:0000313" key="3">
    <source>
        <dbReference type="EMBL" id="BAE85785.1"/>
    </source>
</evidence>
<feature type="transmembrane region" description="Helical" evidence="1">
    <location>
        <begin position="49"/>
        <end position="69"/>
    </location>
</feature>
<dbReference type="Proteomes" id="UP000001946">
    <property type="component" value="Chromosome"/>
</dbReference>
<organism evidence="3 4">
    <name type="scientific">Desulfitobacterium hafniense (strain Y51)</name>
    <dbReference type="NCBI Taxonomy" id="138119"/>
    <lineage>
        <taxon>Bacteria</taxon>
        <taxon>Bacillati</taxon>
        <taxon>Bacillota</taxon>
        <taxon>Clostridia</taxon>
        <taxon>Eubacteriales</taxon>
        <taxon>Desulfitobacteriaceae</taxon>
        <taxon>Desulfitobacterium</taxon>
    </lineage>
</organism>
<feature type="domain" description="Membrane iron-sulfur containing protein FtrD-like" evidence="2">
    <location>
        <begin position="118"/>
        <end position="219"/>
    </location>
</feature>
<dbReference type="InterPro" id="IPR018758">
    <property type="entry name" value="FtrD-like"/>
</dbReference>
<dbReference type="HOGENOM" id="CLU_1395735_0_0_9"/>
<protein>
    <recommendedName>
        <fullName evidence="2">Membrane iron-sulfur containing protein FtrD-like domain-containing protein</fullName>
    </recommendedName>
</protein>
<dbReference type="AlphaFoldDB" id="Q24QA7"/>
<dbReference type="Pfam" id="PF10080">
    <property type="entry name" value="FtrD-like"/>
    <property type="match status" value="1"/>
</dbReference>
<name>Q24QA7_DESHY</name>